<dbReference type="OrthoDB" id="10006218at2759"/>
<keyword evidence="4" id="KW-1185">Reference proteome</keyword>
<dbReference type="InterPro" id="IPR026913">
    <property type="entry name" value="METTL24"/>
</dbReference>
<protein>
    <recommendedName>
        <fullName evidence="2">Methyltransferase domain-containing protein</fullName>
    </recommendedName>
</protein>
<dbReference type="AlphaFoldDB" id="A0A4Y7PYZ0"/>
<dbReference type="PANTHER" id="PTHR32026:SF10">
    <property type="entry name" value="METHYLTRANSFERASE-LIKE PROTEIN 24-RELATED"/>
    <property type="match status" value="1"/>
</dbReference>
<evidence type="ECO:0000259" key="2">
    <source>
        <dbReference type="Pfam" id="PF13383"/>
    </source>
</evidence>
<evidence type="ECO:0000256" key="1">
    <source>
        <dbReference type="SAM" id="Phobius"/>
    </source>
</evidence>
<dbReference type="PANTHER" id="PTHR32026">
    <property type="entry name" value="METHYLTRANSFERASE-LIKE PROTEIN 24"/>
    <property type="match status" value="1"/>
</dbReference>
<feature type="domain" description="Methyltransferase" evidence="2">
    <location>
        <begin position="96"/>
        <end position="282"/>
    </location>
</feature>
<dbReference type="InterPro" id="IPR029063">
    <property type="entry name" value="SAM-dependent_MTases_sf"/>
</dbReference>
<proteinExistence type="predicted"/>
<evidence type="ECO:0000313" key="3">
    <source>
        <dbReference type="EMBL" id="TDL19829.1"/>
    </source>
</evidence>
<dbReference type="InterPro" id="IPR025714">
    <property type="entry name" value="Methyltranfer_dom"/>
</dbReference>
<keyword evidence="1" id="KW-0472">Membrane</keyword>
<accession>A0A4Y7PYZ0</accession>
<keyword evidence="1" id="KW-1133">Transmembrane helix</keyword>
<dbReference type="VEuPathDB" id="FungiDB:BD410DRAFT_899974"/>
<sequence length="329" mass="37816">MVPAIFQRQPRYVWFTALVVLATIFLLALSHSPFRPPFYFSPRTDGELQALIAQSELVYKQLLLQRKDFITKFGPTPDKISMFPRMQEYTVWDFFPAAFNCPHEISRIGRLGEGGKWVCGLSRIQDKQDCVVYSFGISHESSFEAEILSRTKGCKIYGYDFTVDGFGPEITSGVKDRTHFEKWGVAGVDAHGKNDETKMYTLLSLMALNGHKYIDILKMDVEGAEFDALGTVFKEFIDANEPLPFGQLQLEIHTGSKHFEWYLGWWETLERAGLRPFWTEPNLVFLNYLEHVPPELAEYSFLNIRGENDLISSTHRSTRNSMGWEAIRV</sequence>
<reference evidence="3 4" key="1">
    <citation type="submission" date="2018-06" db="EMBL/GenBank/DDBJ databases">
        <title>A transcriptomic atlas of mushroom development highlights an independent origin of complex multicellularity.</title>
        <authorList>
            <consortium name="DOE Joint Genome Institute"/>
            <person name="Krizsan K."/>
            <person name="Almasi E."/>
            <person name="Merenyi Z."/>
            <person name="Sahu N."/>
            <person name="Viragh M."/>
            <person name="Koszo T."/>
            <person name="Mondo S."/>
            <person name="Kiss B."/>
            <person name="Balint B."/>
            <person name="Kues U."/>
            <person name="Barry K."/>
            <person name="Hegedus J.C."/>
            <person name="Henrissat B."/>
            <person name="Johnson J."/>
            <person name="Lipzen A."/>
            <person name="Ohm R."/>
            <person name="Nagy I."/>
            <person name="Pangilinan J."/>
            <person name="Yan J."/>
            <person name="Xiong Y."/>
            <person name="Grigoriev I.V."/>
            <person name="Hibbett D.S."/>
            <person name="Nagy L.G."/>
        </authorList>
    </citation>
    <scope>NUCLEOTIDE SEQUENCE [LARGE SCALE GENOMIC DNA]</scope>
    <source>
        <strain evidence="3 4">SZMC22713</strain>
    </source>
</reference>
<keyword evidence="1" id="KW-0812">Transmembrane</keyword>
<dbReference type="Proteomes" id="UP000294933">
    <property type="component" value="Unassembled WGS sequence"/>
</dbReference>
<dbReference type="Pfam" id="PF13383">
    <property type="entry name" value="Methyltransf_22"/>
    <property type="match status" value="1"/>
</dbReference>
<evidence type="ECO:0000313" key="4">
    <source>
        <dbReference type="Proteomes" id="UP000294933"/>
    </source>
</evidence>
<dbReference type="Gene3D" id="3.40.50.150">
    <property type="entry name" value="Vaccinia Virus protein VP39"/>
    <property type="match status" value="1"/>
</dbReference>
<name>A0A4Y7PYZ0_9AGAM</name>
<dbReference type="EMBL" id="ML170193">
    <property type="protein sequence ID" value="TDL19829.1"/>
    <property type="molecule type" value="Genomic_DNA"/>
</dbReference>
<organism evidence="3 4">
    <name type="scientific">Rickenella mellea</name>
    <dbReference type="NCBI Taxonomy" id="50990"/>
    <lineage>
        <taxon>Eukaryota</taxon>
        <taxon>Fungi</taxon>
        <taxon>Dikarya</taxon>
        <taxon>Basidiomycota</taxon>
        <taxon>Agaricomycotina</taxon>
        <taxon>Agaricomycetes</taxon>
        <taxon>Hymenochaetales</taxon>
        <taxon>Rickenellaceae</taxon>
        <taxon>Rickenella</taxon>
    </lineage>
</organism>
<gene>
    <name evidence="3" type="ORF">BD410DRAFT_899974</name>
</gene>
<feature type="transmembrane region" description="Helical" evidence="1">
    <location>
        <begin position="12"/>
        <end position="34"/>
    </location>
</feature>
<dbReference type="STRING" id="50990.A0A4Y7PYZ0"/>